<name>A0A0A0DA06_9PROT</name>
<evidence type="ECO:0000259" key="1">
    <source>
        <dbReference type="PROSITE" id="PS51186"/>
    </source>
</evidence>
<dbReference type="InterPro" id="IPR000182">
    <property type="entry name" value="GNAT_dom"/>
</dbReference>
<evidence type="ECO:0000313" key="3">
    <source>
        <dbReference type="Proteomes" id="UP000029995"/>
    </source>
</evidence>
<feature type="domain" description="N-acetyltransferase" evidence="1">
    <location>
        <begin position="133"/>
        <end position="266"/>
    </location>
</feature>
<dbReference type="SUPFAM" id="SSF55729">
    <property type="entry name" value="Acyl-CoA N-acyltransferases (Nat)"/>
    <property type="match status" value="1"/>
</dbReference>
<dbReference type="Gene3D" id="3.40.630.30">
    <property type="match status" value="1"/>
</dbReference>
<accession>A0A0A0DA06</accession>
<dbReference type="InterPro" id="IPR013653">
    <property type="entry name" value="GCN5-like_dom"/>
</dbReference>
<organism evidence="2 3">
    <name type="scientific">Inquilinus limosus MP06</name>
    <dbReference type="NCBI Taxonomy" id="1398085"/>
    <lineage>
        <taxon>Bacteria</taxon>
        <taxon>Pseudomonadati</taxon>
        <taxon>Pseudomonadota</taxon>
        <taxon>Alphaproteobacteria</taxon>
        <taxon>Rhodospirillales</taxon>
        <taxon>Rhodospirillaceae</taxon>
        <taxon>Inquilinus</taxon>
    </lineage>
</organism>
<keyword evidence="2" id="KW-0808">Transferase</keyword>
<dbReference type="EMBL" id="JANX01000022">
    <property type="protein sequence ID" value="KGM35566.1"/>
    <property type="molecule type" value="Genomic_DNA"/>
</dbReference>
<sequence>MGGVSPEAIESVQQLADTWRAVVLDRGTGDVADPPGMAIRWADSQFPFWNCITFTDRDCGVRLLEDRFAQAVDYMRRRRQPGLIWLFEELLDPTCRKALPQAAERAGLALSLSGFGMAGDILPIAEPHHPELEFVRVTTEEQLIAYADLNSRAYGMPLEAGRHGLAGSALWKTGMYTYLGLADGVPVSAAATVATGDCLFLALVATAPEGQRRGYGEATVRKALYEGARATGLTRTVLHATLAGAPVYERIGYRKVASIGFWGLKR</sequence>
<reference evidence="2 3" key="1">
    <citation type="submission" date="2014-01" db="EMBL/GenBank/DDBJ databases">
        <title>Genome sequence determination for a cystic fibrosis isolate, Inquilinus limosus.</title>
        <authorList>
            <person name="Pino M."/>
            <person name="Di Conza J."/>
            <person name="Gutkind G."/>
        </authorList>
    </citation>
    <scope>NUCLEOTIDE SEQUENCE [LARGE SCALE GENOMIC DNA]</scope>
    <source>
        <strain evidence="2 3">MP06</strain>
    </source>
</reference>
<dbReference type="Proteomes" id="UP000029995">
    <property type="component" value="Unassembled WGS sequence"/>
</dbReference>
<dbReference type="GO" id="GO:0016747">
    <property type="term" value="F:acyltransferase activity, transferring groups other than amino-acyl groups"/>
    <property type="evidence" value="ECO:0007669"/>
    <property type="project" value="InterPro"/>
</dbReference>
<proteinExistence type="predicted"/>
<dbReference type="Pfam" id="PF08445">
    <property type="entry name" value="FR47"/>
    <property type="match status" value="1"/>
</dbReference>
<dbReference type="OrthoDB" id="118465at2"/>
<gene>
    <name evidence="2" type="ORF">P409_03790</name>
</gene>
<dbReference type="PROSITE" id="PS51186">
    <property type="entry name" value="GNAT"/>
    <property type="match status" value="1"/>
</dbReference>
<evidence type="ECO:0000313" key="2">
    <source>
        <dbReference type="EMBL" id="KGM35566.1"/>
    </source>
</evidence>
<comment type="caution">
    <text evidence="2">The sequence shown here is derived from an EMBL/GenBank/DDBJ whole genome shotgun (WGS) entry which is preliminary data.</text>
</comment>
<dbReference type="AlphaFoldDB" id="A0A0A0DA06"/>
<protein>
    <submittedName>
        <fullName evidence="2">Acetyltransferase</fullName>
    </submittedName>
</protein>
<dbReference type="RefSeq" id="WP_034831932.1">
    <property type="nucleotide sequence ID" value="NZ_JANX01000022.1"/>
</dbReference>
<dbReference type="InterPro" id="IPR016181">
    <property type="entry name" value="Acyl_CoA_acyltransferase"/>
</dbReference>